<dbReference type="Gene3D" id="3.20.20.80">
    <property type="entry name" value="Glycosidases"/>
    <property type="match status" value="1"/>
</dbReference>
<gene>
    <name evidence="1" type="ORF">GCM10008018_25310</name>
</gene>
<evidence type="ECO:0000313" key="2">
    <source>
        <dbReference type="Proteomes" id="UP000615455"/>
    </source>
</evidence>
<organism evidence="1 2">
    <name type="scientific">Paenibacillus marchantiophytorum</name>
    <dbReference type="NCBI Taxonomy" id="1619310"/>
    <lineage>
        <taxon>Bacteria</taxon>
        <taxon>Bacillati</taxon>
        <taxon>Bacillota</taxon>
        <taxon>Bacilli</taxon>
        <taxon>Bacillales</taxon>
        <taxon>Paenibacillaceae</taxon>
        <taxon>Paenibacillus</taxon>
    </lineage>
</organism>
<keyword evidence="2" id="KW-1185">Reference proteome</keyword>
<protein>
    <submittedName>
        <fullName evidence="1">Uncharacterized protein</fullName>
    </submittedName>
</protein>
<accession>A0ABQ1EMG9</accession>
<name>A0ABQ1EMG9_9BACL</name>
<reference evidence="2" key="1">
    <citation type="journal article" date="2019" name="Int. J. Syst. Evol. Microbiol.">
        <title>The Global Catalogue of Microorganisms (GCM) 10K type strain sequencing project: providing services to taxonomists for standard genome sequencing and annotation.</title>
        <authorList>
            <consortium name="The Broad Institute Genomics Platform"/>
            <consortium name="The Broad Institute Genome Sequencing Center for Infectious Disease"/>
            <person name="Wu L."/>
            <person name="Ma J."/>
        </authorList>
    </citation>
    <scope>NUCLEOTIDE SEQUENCE [LARGE SCALE GENOMIC DNA]</scope>
    <source>
        <strain evidence="2">CGMCC 1.15043</strain>
    </source>
</reference>
<comment type="caution">
    <text evidence="1">The sequence shown here is derived from an EMBL/GenBank/DDBJ whole genome shotgun (WGS) entry which is preliminary data.</text>
</comment>
<proteinExistence type="predicted"/>
<sequence>MHYSLWSYPWDLLDIGIDEAMAEISQAHLTGISLTTSYHAGRFLQPRSPKRKVYFPEDGTLYFPFRKEKYRSLLIQPTAASLIKEHPNFWDHVFESANKRNLKVSGWTVCLHNTKLGMEFPDVTVKNAFGDAYYYNLCPSHEEVRRYMKAMIEDLTDQYPFHALELESLNYMGFPHEFHHEKDGVGLSERDQFLLSLCFCDACKSRSTRDGVDITHAERTVRKWIMEFCENEVPIQDDNRFMQLGLNYFDDYPEVTEFLCWRSTVVTSLAQELQEIMPAKTQLYFLSLLTPSKSWLFGVDLHEISQVNDGIVVCCYDTEPLQVGIDIAQSKETVMTNCLFAGLRVFYPEVQSKEELIDKILRAKLAGTDGYLFYNYGLIPKKRMDWIREAIETVSSMKFET</sequence>
<dbReference type="RefSeq" id="WP_189011964.1">
    <property type="nucleotide sequence ID" value="NZ_BMHE01000010.1"/>
</dbReference>
<dbReference type="Proteomes" id="UP000615455">
    <property type="component" value="Unassembled WGS sequence"/>
</dbReference>
<evidence type="ECO:0000313" key="1">
    <source>
        <dbReference type="EMBL" id="GFZ78725.1"/>
    </source>
</evidence>
<dbReference type="EMBL" id="BMHE01000010">
    <property type="protein sequence ID" value="GFZ78725.1"/>
    <property type="molecule type" value="Genomic_DNA"/>
</dbReference>